<keyword evidence="10 12" id="KW-0739">Sodium transport</keyword>
<keyword evidence="11 12" id="KW-0407">Ion channel</keyword>
<accession>A0A1B6DSU8</accession>
<keyword evidence="5 12" id="KW-0812">Transmembrane</keyword>
<evidence type="ECO:0000256" key="9">
    <source>
        <dbReference type="ARBA" id="ARBA00023136"/>
    </source>
</evidence>
<dbReference type="PANTHER" id="PTHR11690:SF288">
    <property type="entry name" value="AMILORIDE-SENSITIVE NA+ CHANNEL-RELATED"/>
    <property type="match status" value="1"/>
</dbReference>
<evidence type="ECO:0000256" key="10">
    <source>
        <dbReference type="ARBA" id="ARBA00023201"/>
    </source>
</evidence>
<dbReference type="GO" id="GO:0015280">
    <property type="term" value="F:ligand-gated sodium channel activity"/>
    <property type="evidence" value="ECO:0007669"/>
    <property type="project" value="TreeGrafter"/>
</dbReference>
<reference evidence="13" key="1">
    <citation type="submission" date="2015-12" db="EMBL/GenBank/DDBJ databases">
        <title>De novo transcriptome assembly of four potential Pierce s Disease insect vectors from Arizona vineyards.</title>
        <authorList>
            <person name="Tassone E.E."/>
        </authorList>
    </citation>
    <scope>NUCLEOTIDE SEQUENCE</scope>
</reference>
<keyword evidence="7" id="KW-0915">Sodium</keyword>
<evidence type="ECO:0000256" key="1">
    <source>
        <dbReference type="ARBA" id="ARBA00004141"/>
    </source>
</evidence>
<feature type="non-terminal residue" evidence="13">
    <location>
        <position position="1"/>
    </location>
</feature>
<evidence type="ECO:0000256" key="11">
    <source>
        <dbReference type="ARBA" id="ARBA00023303"/>
    </source>
</evidence>
<protein>
    <submittedName>
        <fullName evidence="13">Uncharacterized protein</fullName>
    </submittedName>
</protein>
<keyword evidence="6" id="KW-1133">Transmembrane helix</keyword>
<evidence type="ECO:0000256" key="8">
    <source>
        <dbReference type="ARBA" id="ARBA00023065"/>
    </source>
</evidence>
<evidence type="ECO:0000256" key="6">
    <source>
        <dbReference type="ARBA" id="ARBA00022989"/>
    </source>
</evidence>
<evidence type="ECO:0000313" key="13">
    <source>
        <dbReference type="EMBL" id="JAS28754.1"/>
    </source>
</evidence>
<keyword evidence="4 12" id="KW-0894">Sodium channel</keyword>
<evidence type="ECO:0000256" key="3">
    <source>
        <dbReference type="ARBA" id="ARBA00022448"/>
    </source>
</evidence>
<dbReference type="Gene3D" id="1.10.287.820">
    <property type="entry name" value="Acid-sensing ion channel domain"/>
    <property type="match status" value="1"/>
</dbReference>
<evidence type="ECO:0000256" key="5">
    <source>
        <dbReference type="ARBA" id="ARBA00022692"/>
    </source>
</evidence>
<dbReference type="Pfam" id="PF00858">
    <property type="entry name" value="ASC"/>
    <property type="match status" value="1"/>
</dbReference>
<keyword evidence="3 12" id="KW-0813">Transport</keyword>
<dbReference type="PANTHER" id="PTHR11690">
    <property type="entry name" value="AMILORIDE-SENSITIVE SODIUM CHANNEL-RELATED"/>
    <property type="match status" value="1"/>
</dbReference>
<organism evidence="13">
    <name type="scientific">Clastoptera arizonana</name>
    <name type="common">Arizona spittle bug</name>
    <dbReference type="NCBI Taxonomy" id="38151"/>
    <lineage>
        <taxon>Eukaryota</taxon>
        <taxon>Metazoa</taxon>
        <taxon>Ecdysozoa</taxon>
        <taxon>Arthropoda</taxon>
        <taxon>Hexapoda</taxon>
        <taxon>Insecta</taxon>
        <taxon>Pterygota</taxon>
        <taxon>Neoptera</taxon>
        <taxon>Paraneoptera</taxon>
        <taxon>Hemiptera</taxon>
        <taxon>Auchenorrhyncha</taxon>
        <taxon>Cercopoidea</taxon>
        <taxon>Clastopteridae</taxon>
        <taxon>Clastoptera</taxon>
    </lineage>
</organism>
<dbReference type="InterPro" id="IPR001873">
    <property type="entry name" value="ENaC"/>
</dbReference>
<dbReference type="GO" id="GO:0005886">
    <property type="term" value="C:plasma membrane"/>
    <property type="evidence" value="ECO:0007669"/>
    <property type="project" value="TreeGrafter"/>
</dbReference>
<sequence length="111" mass="12676">YFPSERQLAYFTSYVQRNCKVECLTNYTLEECGCVRYYMPHTPGTKICGSSSQKCVLSAAESLTWNLIANNNGDVCNCLPDCISLHYSYEITEASKDWFGLFRLLDPAYKI</sequence>
<dbReference type="AlphaFoldDB" id="A0A1B6DSU8"/>
<evidence type="ECO:0000256" key="2">
    <source>
        <dbReference type="ARBA" id="ARBA00007193"/>
    </source>
</evidence>
<keyword evidence="9" id="KW-0472">Membrane</keyword>
<name>A0A1B6DSU8_9HEMI</name>
<evidence type="ECO:0000256" key="4">
    <source>
        <dbReference type="ARBA" id="ARBA00022461"/>
    </source>
</evidence>
<dbReference type="EMBL" id="GEDC01008544">
    <property type="protein sequence ID" value="JAS28754.1"/>
    <property type="molecule type" value="Transcribed_RNA"/>
</dbReference>
<evidence type="ECO:0000256" key="12">
    <source>
        <dbReference type="RuleBase" id="RU000679"/>
    </source>
</evidence>
<evidence type="ECO:0000256" key="7">
    <source>
        <dbReference type="ARBA" id="ARBA00023053"/>
    </source>
</evidence>
<comment type="similarity">
    <text evidence="2 12">Belongs to the amiloride-sensitive sodium channel (TC 1.A.6) family.</text>
</comment>
<keyword evidence="8 12" id="KW-0406">Ion transport</keyword>
<gene>
    <name evidence="13" type="ORF">g.14344</name>
</gene>
<comment type="subcellular location">
    <subcellularLocation>
        <location evidence="1">Membrane</location>
        <topology evidence="1">Multi-pass membrane protein</topology>
    </subcellularLocation>
</comment>
<proteinExistence type="inferred from homology"/>